<reference evidence="2" key="1">
    <citation type="submission" date="2013-07" db="EMBL/GenBank/DDBJ databases">
        <title>The genome of Eucalyptus grandis.</title>
        <authorList>
            <person name="Schmutz J."/>
            <person name="Hayes R."/>
            <person name="Myburg A."/>
            <person name="Tuskan G."/>
            <person name="Grattapaglia D."/>
            <person name="Rokhsar D.S."/>
        </authorList>
    </citation>
    <scope>NUCLEOTIDE SEQUENCE</scope>
    <source>
        <tissue evidence="2">Leaf extractions</tissue>
    </source>
</reference>
<evidence type="ECO:0000256" key="1">
    <source>
        <dbReference type="SAM" id="MobiDB-lite"/>
    </source>
</evidence>
<dbReference type="InParanoid" id="A0A059CNB6"/>
<accession>A0A059CNB6</accession>
<sequence length="125" mass="14504">MSSPAKAVFNIKKPDEERDPDDQLSFRHSFLGEAPGGRVGEPHRERPRQVLGLVPRDPLVEVLQVVVEVVRDEGLGRRWRRHPAALLLLEPRPQLPPPLLPRARSARRRRTRRKRRRGGRRRRAS</sequence>
<proteinExistence type="predicted"/>
<gene>
    <name evidence="2" type="ORF">EUGRSUZ_C01054</name>
</gene>
<evidence type="ECO:0000313" key="2">
    <source>
        <dbReference type="EMBL" id="KCW79701.1"/>
    </source>
</evidence>
<feature type="compositionally biased region" description="Basic residues" evidence="1">
    <location>
        <begin position="104"/>
        <end position="125"/>
    </location>
</feature>
<organism evidence="2">
    <name type="scientific">Eucalyptus grandis</name>
    <name type="common">Flooded gum</name>
    <dbReference type="NCBI Taxonomy" id="71139"/>
    <lineage>
        <taxon>Eukaryota</taxon>
        <taxon>Viridiplantae</taxon>
        <taxon>Streptophyta</taxon>
        <taxon>Embryophyta</taxon>
        <taxon>Tracheophyta</taxon>
        <taxon>Spermatophyta</taxon>
        <taxon>Magnoliopsida</taxon>
        <taxon>eudicotyledons</taxon>
        <taxon>Gunneridae</taxon>
        <taxon>Pentapetalae</taxon>
        <taxon>rosids</taxon>
        <taxon>malvids</taxon>
        <taxon>Myrtales</taxon>
        <taxon>Myrtaceae</taxon>
        <taxon>Myrtoideae</taxon>
        <taxon>Eucalypteae</taxon>
        <taxon>Eucalyptus</taxon>
    </lineage>
</organism>
<dbReference type="AlphaFoldDB" id="A0A059CNB6"/>
<feature type="region of interest" description="Disordered" evidence="1">
    <location>
        <begin position="1"/>
        <end position="50"/>
    </location>
</feature>
<dbReference type="Gramene" id="KCW79701">
    <property type="protein sequence ID" value="KCW79701"/>
    <property type="gene ID" value="EUGRSUZ_C01054"/>
</dbReference>
<protein>
    <submittedName>
        <fullName evidence="2">Uncharacterized protein</fullName>
    </submittedName>
</protein>
<feature type="region of interest" description="Disordered" evidence="1">
    <location>
        <begin position="91"/>
        <end position="125"/>
    </location>
</feature>
<name>A0A059CNB6_EUCGR</name>
<dbReference type="EMBL" id="KK198755">
    <property type="protein sequence ID" value="KCW79701.1"/>
    <property type="molecule type" value="Genomic_DNA"/>
</dbReference>